<dbReference type="Pfam" id="PF07690">
    <property type="entry name" value="MFS_1"/>
    <property type="match status" value="1"/>
</dbReference>
<name>A0AAN6NG87_9PEZI</name>
<dbReference type="PANTHER" id="PTHR11360">
    <property type="entry name" value="MONOCARBOXYLATE TRANSPORTER"/>
    <property type="match status" value="1"/>
</dbReference>
<evidence type="ECO:0000256" key="3">
    <source>
        <dbReference type="SAM" id="MobiDB-lite"/>
    </source>
</evidence>
<evidence type="ECO:0000256" key="1">
    <source>
        <dbReference type="ARBA" id="ARBA00004141"/>
    </source>
</evidence>
<gene>
    <name evidence="5" type="ORF">QBC46DRAFT_373744</name>
</gene>
<feature type="transmembrane region" description="Helical" evidence="4">
    <location>
        <begin position="354"/>
        <end position="373"/>
    </location>
</feature>
<feature type="transmembrane region" description="Helical" evidence="4">
    <location>
        <begin position="75"/>
        <end position="95"/>
    </location>
</feature>
<keyword evidence="4" id="KW-1133">Transmembrane helix</keyword>
<evidence type="ECO:0000313" key="5">
    <source>
        <dbReference type="EMBL" id="KAK3944579.1"/>
    </source>
</evidence>
<dbReference type="AlphaFoldDB" id="A0AAN6NG87"/>
<keyword evidence="6" id="KW-1185">Reference proteome</keyword>
<feature type="transmembrane region" description="Helical" evidence="4">
    <location>
        <begin position="204"/>
        <end position="224"/>
    </location>
</feature>
<organism evidence="5 6">
    <name type="scientific">Diplogelasinospora grovesii</name>
    <dbReference type="NCBI Taxonomy" id="303347"/>
    <lineage>
        <taxon>Eukaryota</taxon>
        <taxon>Fungi</taxon>
        <taxon>Dikarya</taxon>
        <taxon>Ascomycota</taxon>
        <taxon>Pezizomycotina</taxon>
        <taxon>Sordariomycetes</taxon>
        <taxon>Sordariomycetidae</taxon>
        <taxon>Sordariales</taxon>
        <taxon>Diplogelasinosporaceae</taxon>
        <taxon>Diplogelasinospora</taxon>
    </lineage>
</organism>
<dbReference type="InterPro" id="IPR036259">
    <property type="entry name" value="MFS_trans_sf"/>
</dbReference>
<dbReference type="InterPro" id="IPR011701">
    <property type="entry name" value="MFS"/>
</dbReference>
<sequence>MEISERQAIELGTLESTSGSGSGSSKTDVHVHVHIAAETRIIEPDQQQQNHVGSTEDHANRQEFSLPPVDGGKNAWMFLAACFVLEMCVWGFPFAFGVFQDYYTFHAPFAGSRDIATIGTCAMGIMYLDTPLIMGLLKLYPRQGRWSPIPGLLIMCLGLALSSFSTTVTHLIITQGILYGVGGSVAYSPCIVYIDEWFVRRKGLAYGIMWSGTGLAGVIFPLVLEYLLSTYGFRTTLRLWSALVLVVTVPLAYYIKPRIPIPTSTSGAASHNSVRARPFDLGFVLSRPFVLYQLANAVEATGFFLPGIYLPQYARSTFGAGPFPSVLTILLVNVAAVVGCICMGVLIDRLHVTTCILVSTVGATSGIFLLWGFSTTLPMLYTFCIVYGLFAGSFTSTWPGIMRHIATPPSQLQTGNNNEVDRAAEEGSSTYGSSVDPSMVFAFLALGRGVGNVASGPLSEALVRAGSSWQGRAGAGYGSGFGVLIAFTGVTALLGGGSFMWRKLGWL</sequence>
<keyword evidence="4" id="KW-0472">Membrane</keyword>
<dbReference type="InterPro" id="IPR050327">
    <property type="entry name" value="Proton-linked_MCT"/>
</dbReference>
<comment type="subcellular location">
    <subcellularLocation>
        <location evidence="1">Membrane</location>
        <topology evidence="1">Multi-pass membrane protein</topology>
    </subcellularLocation>
</comment>
<feature type="transmembrane region" description="Helical" evidence="4">
    <location>
        <begin position="115"/>
        <end position="137"/>
    </location>
</feature>
<evidence type="ECO:0000256" key="2">
    <source>
        <dbReference type="ARBA" id="ARBA00006727"/>
    </source>
</evidence>
<feature type="transmembrane region" description="Helical" evidence="4">
    <location>
        <begin position="379"/>
        <end position="401"/>
    </location>
</feature>
<evidence type="ECO:0000313" key="6">
    <source>
        <dbReference type="Proteomes" id="UP001303473"/>
    </source>
</evidence>
<dbReference type="EMBL" id="MU853758">
    <property type="protein sequence ID" value="KAK3944579.1"/>
    <property type="molecule type" value="Genomic_DNA"/>
</dbReference>
<dbReference type="GO" id="GO:0016020">
    <property type="term" value="C:membrane"/>
    <property type="evidence" value="ECO:0007669"/>
    <property type="project" value="UniProtKB-SubCell"/>
</dbReference>
<comment type="similarity">
    <text evidence="2">Belongs to the major facilitator superfamily. Monocarboxylate porter (TC 2.A.1.13) family.</text>
</comment>
<feature type="transmembrane region" description="Helical" evidence="4">
    <location>
        <begin position="481"/>
        <end position="501"/>
    </location>
</feature>
<keyword evidence="4" id="KW-0812">Transmembrane</keyword>
<feature type="transmembrane region" description="Helical" evidence="4">
    <location>
        <begin position="322"/>
        <end position="347"/>
    </location>
</feature>
<dbReference type="GO" id="GO:0022857">
    <property type="term" value="F:transmembrane transporter activity"/>
    <property type="evidence" value="ECO:0007669"/>
    <property type="project" value="InterPro"/>
</dbReference>
<feature type="transmembrane region" description="Helical" evidence="4">
    <location>
        <begin position="172"/>
        <end position="192"/>
    </location>
</feature>
<feature type="transmembrane region" description="Helical" evidence="4">
    <location>
        <begin position="149"/>
        <end position="166"/>
    </location>
</feature>
<dbReference type="Gene3D" id="1.20.1250.20">
    <property type="entry name" value="MFS general substrate transporter like domains"/>
    <property type="match status" value="2"/>
</dbReference>
<dbReference type="SUPFAM" id="SSF103473">
    <property type="entry name" value="MFS general substrate transporter"/>
    <property type="match status" value="1"/>
</dbReference>
<feature type="transmembrane region" description="Helical" evidence="4">
    <location>
        <begin position="289"/>
        <end position="310"/>
    </location>
</feature>
<evidence type="ECO:0000256" key="4">
    <source>
        <dbReference type="SAM" id="Phobius"/>
    </source>
</evidence>
<dbReference type="Proteomes" id="UP001303473">
    <property type="component" value="Unassembled WGS sequence"/>
</dbReference>
<proteinExistence type="inferred from homology"/>
<protein>
    <submittedName>
        <fullName evidence="5">MFS monocarboxylate transporter</fullName>
    </submittedName>
</protein>
<dbReference type="PANTHER" id="PTHR11360:SF287">
    <property type="entry name" value="MFS MONOCARBOXYLATE TRANSPORTER"/>
    <property type="match status" value="1"/>
</dbReference>
<comment type="caution">
    <text evidence="5">The sequence shown here is derived from an EMBL/GenBank/DDBJ whole genome shotgun (WGS) entry which is preliminary data.</text>
</comment>
<feature type="region of interest" description="Disordered" evidence="3">
    <location>
        <begin position="44"/>
        <end position="64"/>
    </location>
</feature>
<reference evidence="6" key="1">
    <citation type="journal article" date="2023" name="Mol. Phylogenet. Evol.">
        <title>Genome-scale phylogeny and comparative genomics of the fungal order Sordariales.</title>
        <authorList>
            <person name="Hensen N."/>
            <person name="Bonometti L."/>
            <person name="Westerberg I."/>
            <person name="Brannstrom I.O."/>
            <person name="Guillou S."/>
            <person name="Cros-Aarteil S."/>
            <person name="Calhoun S."/>
            <person name="Haridas S."/>
            <person name="Kuo A."/>
            <person name="Mondo S."/>
            <person name="Pangilinan J."/>
            <person name="Riley R."/>
            <person name="LaButti K."/>
            <person name="Andreopoulos B."/>
            <person name="Lipzen A."/>
            <person name="Chen C."/>
            <person name="Yan M."/>
            <person name="Daum C."/>
            <person name="Ng V."/>
            <person name="Clum A."/>
            <person name="Steindorff A."/>
            <person name="Ohm R.A."/>
            <person name="Martin F."/>
            <person name="Silar P."/>
            <person name="Natvig D.O."/>
            <person name="Lalanne C."/>
            <person name="Gautier V."/>
            <person name="Ament-Velasquez S.L."/>
            <person name="Kruys A."/>
            <person name="Hutchinson M.I."/>
            <person name="Powell A.J."/>
            <person name="Barry K."/>
            <person name="Miller A.N."/>
            <person name="Grigoriev I.V."/>
            <person name="Debuchy R."/>
            <person name="Gladieux P."/>
            <person name="Hiltunen Thoren M."/>
            <person name="Johannesson H."/>
        </authorList>
    </citation>
    <scope>NUCLEOTIDE SEQUENCE [LARGE SCALE GENOMIC DNA]</scope>
    <source>
        <strain evidence="6">CBS 340.73</strain>
    </source>
</reference>
<accession>A0AAN6NG87</accession>
<feature type="transmembrane region" description="Helical" evidence="4">
    <location>
        <begin position="236"/>
        <end position="255"/>
    </location>
</feature>